<sequence>MMRKKLPPRSKRYLDTFWSSTGNTAMDETYPTESQNPCNDSPGLATECYQRVTTLRLILLNRVMATICGAQEAPGFLKLFLSWINPLEVASATTLQHQQSCLSLRNVGHLSGGVYVL</sequence>
<comment type="caution">
    <text evidence="1">The sequence shown here is derived from an EMBL/GenBank/DDBJ whole genome shotgun (WGS) entry which is preliminary data.</text>
</comment>
<proteinExistence type="predicted"/>
<evidence type="ECO:0000313" key="1">
    <source>
        <dbReference type="EMBL" id="OWZ07940.1"/>
    </source>
</evidence>
<gene>
    <name evidence="1" type="ORF">PHMEG_00019597</name>
</gene>
<dbReference type="AlphaFoldDB" id="A0A225VTS2"/>
<keyword evidence="2" id="KW-1185">Reference proteome</keyword>
<evidence type="ECO:0000313" key="2">
    <source>
        <dbReference type="Proteomes" id="UP000198211"/>
    </source>
</evidence>
<organism evidence="1 2">
    <name type="scientific">Phytophthora megakarya</name>
    <dbReference type="NCBI Taxonomy" id="4795"/>
    <lineage>
        <taxon>Eukaryota</taxon>
        <taxon>Sar</taxon>
        <taxon>Stramenopiles</taxon>
        <taxon>Oomycota</taxon>
        <taxon>Peronosporomycetes</taxon>
        <taxon>Peronosporales</taxon>
        <taxon>Peronosporaceae</taxon>
        <taxon>Phytophthora</taxon>
    </lineage>
</organism>
<accession>A0A225VTS2</accession>
<protein>
    <submittedName>
        <fullName evidence="1">Uncharacterized protein</fullName>
    </submittedName>
</protein>
<name>A0A225VTS2_9STRA</name>
<dbReference type="Proteomes" id="UP000198211">
    <property type="component" value="Unassembled WGS sequence"/>
</dbReference>
<reference evidence="2" key="1">
    <citation type="submission" date="2017-03" db="EMBL/GenBank/DDBJ databases">
        <title>Phytopthora megakarya and P. palmivora, two closely related causual agents of cacao black pod achieved similar genome size and gene model numbers by different mechanisms.</title>
        <authorList>
            <person name="Ali S."/>
            <person name="Shao J."/>
            <person name="Larry D.J."/>
            <person name="Kronmiller B."/>
            <person name="Shen D."/>
            <person name="Strem M.D."/>
            <person name="Melnick R.L."/>
            <person name="Guiltinan M.J."/>
            <person name="Tyler B.M."/>
            <person name="Meinhardt L.W."/>
            <person name="Bailey B.A."/>
        </authorList>
    </citation>
    <scope>NUCLEOTIDE SEQUENCE [LARGE SCALE GENOMIC DNA]</scope>
    <source>
        <strain evidence="2">zdho120</strain>
    </source>
</reference>
<dbReference type="EMBL" id="NBNE01003339">
    <property type="protein sequence ID" value="OWZ07940.1"/>
    <property type="molecule type" value="Genomic_DNA"/>
</dbReference>